<proteinExistence type="predicted"/>
<name>F6RW16_CIOIN</name>
<dbReference type="GeneTree" id="ENSGT00530000067267"/>
<reference evidence="1" key="2">
    <citation type="journal article" date="2008" name="Genome Biol.">
        <title>Improved genome assembly and evidence-based global gene model set for the chordate Ciona intestinalis: new insight into intron and operon populations.</title>
        <authorList>
            <person name="Satou Y."/>
            <person name="Mineta K."/>
            <person name="Ogasawara M."/>
            <person name="Sasakura Y."/>
            <person name="Shoguchi E."/>
            <person name="Ueno K."/>
            <person name="Yamada L."/>
            <person name="Matsumoto J."/>
            <person name="Wasserscheid J."/>
            <person name="Dewar K."/>
            <person name="Wiley G.B."/>
            <person name="Macmil S.L."/>
            <person name="Roe B.A."/>
            <person name="Zeller R.W."/>
            <person name="Hastings K.E."/>
            <person name="Lemaire P."/>
            <person name="Lindquist E."/>
            <person name="Endo T."/>
            <person name="Hotta K."/>
            <person name="Inaba K."/>
        </authorList>
    </citation>
    <scope>NUCLEOTIDE SEQUENCE [LARGE SCALE GENOMIC DNA]</scope>
    <source>
        <strain evidence="1">wild type</strain>
    </source>
</reference>
<dbReference type="InParanoid" id="F6RW16"/>
<dbReference type="Ensembl" id="ENSCINT00000028010.2">
    <property type="protein sequence ID" value="ENSCINP00000027764.2"/>
    <property type="gene ID" value="ENSCING00000015813.2"/>
</dbReference>
<reference evidence="1" key="3">
    <citation type="submission" date="2025-08" db="UniProtKB">
        <authorList>
            <consortium name="Ensembl"/>
        </authorList>
    </citation>
    <scope>IDENTIFICATION</scope>
</reference>
<evidence type="ECO:0000313" key="2">
    <source>
        <dbReference type="Proteomes" id="UP000008144"/>
    </source>
</evidence>
<sequence length="115" mass="12256">HTNSSTTPSCGFGVLASNTEAPVVSQTPVSTNLLQTFDVFTKFVVKLVGKNLTKLAITNILLSIQKPVGNLVLARVLHDRDDAINLIIGKLPGAFRKINVGFFAHQSANVLTSSP</sequence>
<keyword evidence="2" id="KW-1185">Reference proteome</keyword>
<reference evidence="2" key="1">
    <citation type="journal article" date="2002" name="Science">
        <title>The draft genome of Ciona intestinalis: insights into chordate and vertebrate origins.</title>
        <authorList>
            <person name="Dehal P."/>
            <person name="Satou Y."/>
            <person name="Campbell R.K."/>
            <person name="Chapman J."/>
            <person name="Degnan B."/>
            <person name="De Tomaso A."/>
            <person name="Davidson B."/>
            <person name="Di Gregorio A."/>
            <person name="Gelpke M."/>
            <person name="Goodstein D.M."/>
            <person name="Harafuji N."/>
            <person name="Hastings K.E."/>
            <person name="Ho I."/>
            <person name="Hotta K."/>
            <person name="Huang W."/>
            <person name="Kawashima T."/>
            <person name="Lemaire P."/>
            <person name="Martinez D."/>
            <person name="Meinertzhagen I.A."/>
            <person name="Necula S."/>
            <person name="Nonaka M."/>
            <person name="Putnam N."/>
            <person name="Rash S."/>
            <person name="Saiga H."/>
            <person name="Satake M."/>
            <person name="Terry A."/>
            <person name="Yamada L."/>
            <person name="Wang H.G."/>
            <person name="Awazu S."/>
            <person name="Azumi K."/>
            <person name="Boore J."/>
            <person name="Branno M."/>
            <person name="Chin-Bow S."/>
            <person name="DeSantis R."/>
            <person name="Doyle S."/>
            <person name="Francino P."/>
            <person name="Keys D.N."/>
            <person name="Haga S."/>
            <person name="Hayashi H."/>
            <person name="Hino K."/>
            <person name="Imai K.S."/>
            <person name="Inaba K."/>
            <person name="Kano S."/>
            <person name="Kobayashi K."/>
            <person name="Kobayashi M."/>
            <person name="Lee B.I."/>
            <person name="Makabe K.W."/>
            <person name="Manohar C."/>
            <person name="Matassi G."/>
            <person name="Medina M."/>
            <person name="Mochizuki Y."/>
            <person name="Mount S."/>
            <person name="Morishita T."/>
            <person name="Miura S."/>
            <person name="Nakayama A."/>
            <person name="Nishizaka S."/>
            <person name="Nomoto H."/>
            <person name="Ohta F."/>
            <person name="Oishi K."/>
            <person name="Rigoutsos I."/>
            <person name="Sano M."/>
            <person name="Sasaki A."/>
            <person name="Sasakura Y."/>
            <person name="Shoguchi E."/>
            <person name="Shin-i T."/>
            <person name="Spagnuolo A."/>
            <person name="Stainier D."/>
            <person name="Suzuki M.M."/>
            <person name="Tassy O."/>
            <person name="Takatori N."/>
            <person name="Tokuoka M."/>
            <person name="Yagi K."/>
            <person name="Yoshizaki F."/>
            <person name="Wada S."/>
            <person name="Zhang C."/>
            <person name="Hyatt P.D."/>
            <person name="Larimer F."/>
            <person name="Detter C."/>
            <person name="Doggett N."/>
            <person name="Glavina T."/>
            <person name="Hawkins T."/>
            <person name="Richardson P."/>
            <person name="Lucas S."/>
            <person name="Kohara Y."/>
            <person name="Levine M."/>
            <person name="Satoh N."/>
            <person name="Rokhsar D.S."/>
        </authorList>
    </citation>
    <scope>NUCLEOTIDE SEQUENCE [LARGE SCALE GENOMIC DNA]</scope>
</reference>
<reference evidence="1" key="4">
    <citation type="submission" date="2025-09" db="UniProtKB">
        <authorList>
            <consortium name="Ensembl"/>
        </authorList>
    </citation>
    <scope>IDENTIFICATION</scope>
</reference>
<organism evidence="1 2">
    <name type="scientific">Ciona intestinalis</name>
    <name type="common">Transparent sea squirt</name>
    <name type="synonym">Ascidia intestinalis</name>
    <dbReference type="NCBI Taxonomy" id="7719"/>
    <lineage>
        <taxon>Eukaryota</taxon>
        <taxon>Metazoa</taxon>
        <taxon>Chordata</taxon>
        <taxon>Tunicata</taxon>
        <taxon>Ascidiacea</taxon>
        <taxon>Phlebobranchia</taxon>
        <taxon>Cionidae</taxon>
        <taxon>Ciona</taxon>
    </lineage>
</organism>
<protein>
    <submittedName>
        <fullName evidence="1">Uncharacterized protein</fullName>
    </submittedName>
</protein>
<dbReference type="HOGENOM" id="CLU_2114340_0_0_1"/>
<accession>F6RW16</accession>
<dbReference type="AlphaFoldDB" id="F6RW16"/>
<dbReference type="EMBL" id="EAAA01000920">
    <property type="status" value="NOT_ANNOTATED_CDS"/>
    <property type="molecule type" value="Genomic_DNA"/>
</dbReference>
<dbReference type="Proteomes" id="UP000008144">
    <property type="component" value="Chromosome 12"/>
</dbReference>
<evidence type="ECO:0000313" key="1">
    <source>
        <dbReference type="Ensembl" id="ENSCINP00000027764.2"/>
    </source>
</evidence>